<evidence type="ECO:0000313" key="3">
    <source>
        <dbReference type="Proteomes" id="UP000252038"/>
    </source>
</evidence>
<dbReference type="NCBIfam" id="TIGR02497">
    <property type="entry name" value="yscI_hrpB_dom"/>
    <property type="match status" value="1"/>
</dbReference>
<evidence type="ECO:0000313" key="1">
    <source>
        <dbReference type="EMBL" id="AXE35942.1"/>
    </source>
</evidence>
<dbReference type="Proteomes" id="UP001462502">
    <property type="component" value="Unassembled WGS sequence"/>
</dbReference>
<dbReference type="AlphaFoldDB" id="A0A344UKZ4"/>
<reference evidence="2 4" key="2">
    <citation type="submission" date="2024-05" db="EMBL/GenBank/DDBJ databases">
        <authorList>
            <person name="De Oliveira J.P."/>
            <person name="Noriler S.A."/>
            <person name="De Oliveira A.G."/>
            <person name="Sipoli D.S."/>
        </authorList>
    </citation>
    <scope>NUCLEOTIDE SEQUENCE [LARGE SCALE GENOMIC DNA]</scope>
    <source>
        <strain evidence="2 4">LABIM192</strain>
    </source>
</reference>
<reference evidence="1 3" key="1">
    <citation type="submission" date="2018-05" db="EMBL/GenBank/DDBJ databases">
        <title>Genome sequencing, assembly and analysis of the novel insecticidal bacterium, Chromobacterium phragmitis.</title>
        <authorList>
            <person name="Sparks M.E."/>
            <person name="Blackburn M.B."/>
            <person name="Gundersen-Rindal D.E."/>
        </authorList>
    </citation>
    <scope>NUCLEOTIDE SEQUENCE [LARGE SCALE GENOMIC DNA]</scope>
    <source>
        <strain evidence="1">IIBBL 274-1</strain>
    </source>
</reference>
<name>A0A344UKZ4_9NEIS</name>
<protein>
    <submittedName>
        <fullName evidence="1">EscI/YscI/HrpB family type III secretion system inner rod protein</fullName>
    </submittedName>
    <submittedName>
        <fullName evidence="2">Type III secretion system inner rod subunit SctI</fullName>
    </submittedName>
</protein>
<sequence>MTIPAVTDILAAVAPQPNVEPLTPASDARQLFEQLLNDETATTSPSELLTAQSALGQVTLGAELTAKVAGAFSQGVNKLVNMQ</sequence>
<dbReference type="EMBL" id="JBDXMI010000001">
    <property type="protein sequence ID" value="MEO9384587.1"/>
    <property type="molecule type" value="Genomic_DNA"/>
</dbReference>
<dbReference type="KEGG" id="chrb:DK843_17490"/>
<dbReference type="OrthoDB" id="6638200at2"/>
<dbReference type="GO" id="GO:0030254">
    <property type="term" value="P:protein secretion by the type III secretion system"/>
    <property type="evidence" value="ECO:0007669"/>
    <property type="project" value="InterPro"/>
</dbReference>
<gene>
    <name evidence="2" type="primary">sctI</name>
    <name evidence="2" type="ORF">ABI908_10820</name>
    <name evidence="1" type="ORF">DK843_17490</name>
</gene>
<evidence type="ECO:0000313" key="4">
    <source>
        <dbReference type="Proteomes" id="UP001462502"/>
    </source>
</evidence>
<dbReference type="RefSeq" id="WP_114061668.1">
    <property type="nucleotide sequence ID" value="NZ_CP029495.1"/>
</dbReference>
<dbReference type="EMBL" id="CP029554">
    <property type="protein sequence ID" value="AXE35942.1"/>
    <property type="molecule type" value="Genomic_DNA"/>
</dbReference>
<proteinExistence type="predicted"/>
<dbReference type="InterPro" id="IPR012670">
    <property type="entry name" value="T3SS_YscI/HrpB"/>
</dbReference>
<keyword evidence="4" id="KW-1185">Reference proteome</keyword>
<evidence type="ECO:0000313" key="2">
    <source>
        <dbReference type="EMBL" id="MEO9384587.1"/>
    </source>
</evidence>
<dbReference type="Proteomes" id="UP000252038">
    <property type="component" value="Chromosome"/>
</dbReference>
<dbReference type="KEGG" id="chri:DK842_12055"/>
<organism evidence="1 3">
    <name type="scientific">Chromobacterium phragmitis</name>
    <dbReference type="NCBI Taxonomy" id="2202141"/>
    <lineage>
        <taxon>Bacteria</taxon>
        <taxon>Pseudomonadati</taxon>
        <taxon>Pseudomonadota</taxon>
        <taxon>Betaproteobacteria</taxon>
        <taxon>Neisseriales</taxon>
        <taxon>Chromobacteriaceae</taxon>
        <taxon>Chromobacterium</taxon>
    </lineage>
</organism>
<dbReference type="Pfam" id="PF17001">
    <property type="entry name" value="T3SS_basalb_I"/>
    <property type="match status" value="1"/>
</dbReference>
<accession>A0A344UKZ4</accession>